<dbReference type="AlphaFoldDB" id="A0A502J5X1"/>
<dbReference type="Gene3D" id="3.40.50.720">
    <property type="entry name" value="NAD(P)-binding Rossmann-like Domain"/>
    <property type="match status" value="1"/>
</dbReference>
<dbReference type="GO" id="GO:0042732">
    <property type="term" value="P:D-xylose metabolic process"/>
    <property type="evidence" value="ECO:0007669"/>
    <property type="project" value="InterPro"/>
</dbReference>
<keyword evidence="4" id="KW-0456">Lyase</keyword>
<dbReference type="Proteomes" id="UP000319432">
    <property type="component" value="Chromosome"/>
</dbReference>
<evidence type="ECO:0000256" key="2">
    <source>
        <dbReference type="ARBA" id="ARBA00022793"/>
    </source>
</evidence>
<dbReference type="SUPFAM" id="SSF51735">
    <property type="entry name" value="NAD(P)-binding Rossmann-fold domains"/>
    <property type="match status" value="1"/>
</dbReference>
<dbReference type="GO" id="GO:0005737">
    <property type="term" value="C:cytoplasm"/>
    <property type="evidence" value="ECO:0007669"/>
    <property type="project" value="TreeGrafter"/>
</dbReference>
<dbReference type="OrthoDB" id="9771073at2"/>
<organism evidence="5 6">
    <name type="scientific">Brevibacillus laterosporus</name>
    <name type="common">Bacillus laterosporus</name>
    <dbReference type="NCBI Taxonomy" id="1465"/>
    <lineage>
        <taxon>Bacteria</taxon>
        <taxon>Bacillati</taxon>
        <taxon>Bacillota</taxon>
        <taxon>Bacilli</taxon>
        <taxon>Bacillales</taxon>
        <taxon>Paenibacillaceae</taxon>
        <taxon>Brevibacillus</taxon>
    </lineage>
</organism>
<dbReference type="PANTHER" id="PTHR43078:SF6">
    <property type="entry name" value="UDP-GLUCURONIC ACID DECARBOXYLASE 1"/>
    <property type="match status" value="1"/>
</dbReference>
<keyword evidence="6" id="KW-1185">Reference proteome</keyword>
<dbReference type="GO" id="GO:0048040">
    <property type="term" value="F:UDP-glucuronate decarboxylase activity"/>
    <property type="evidence" value="ECO:0007669"/>
    <property type="project" value="TreeGrafter"/>
</dbReference>
<dbReference type="GO" id="GO:0070403">
    <property type="term" value="F:NAD+ binding"/>
    <property type="evidence" value="ECO:0007669"/>
    <property type="project" value="InterPro"/>
</dbReference>
<name>A0A502J5X1_BRELA</name>
<dbReference type="PANTHER" id="PTHR43078">
    <property type="entry name" value="UDP-GLUCURONIC ACID DECARBOXYLASE-RELATED"/>
    <property type="match status" value="1"/>
</dbReference>
<evidence type="ECO:0000256" key="3">
    <source>
        <dbReference type="ARBA" id="ARBA00023027"/>
    </source>
</evidence>
<evidence type="ECO:0000313" key="6">
    <source>
        <dbReference type="Proteomes" id="UP000319432"/>
    </source>
</evidence>
<evidence type="ECO:0000256" key="1">
    <source>
        <dbReference type="ARBA" id="ARBA00001911"/>
    </source>
</evidence>
<comment type="cofactor">
    <cofactor evidence="1">
        <name>NAD(+)</name>
        <dbReference type="ChEBI" id="CHEBI:57540"/>
    </cofactor>
</comment>
<evidence type="ECO:0000313" key="5">
    <source>
        <dbReference type="EMBL" id="QDX94448.1"/>
    </source>
</evidence>
<keyword evidence="3" id="KW-0520">NAD</keyword>
<reference evidence="5 6" key="1">
    <citation type="submission" date="2018-11" db="EMBL/GenBank/DDBJ databases">
        <title>Phylogenetic determinants of toxin gene distribution in genomes of Brevibacillus laterosporus.</title>
        <authorList>
            <person name="Glare T.R."/>
            <person name="Durrant A."/>
            <person name="Berry C."/>
            <person name="Palma L."/>
            <person name="Ormskirk M."/>
            <person name="Cox M.O."/>
        </authorList>
    </citation>
    <scope>NUCLEOTIDE SEQUENCE [LARGE SCALE GENOMIC DNA]</scope>
    <source>
        <strain evidence="5 6">1821L</strain>
    </source>
</reference>
<accession>A0A502J5X1</accession>
<dbReference type="InterPro" id="IPR044516">
    <property type="entry name" value="UXS-like"/>
</dbReference>
<dbReference type="InterPro" id="IPR036291">
    <property type="entry name" value="NAD(P)-bd_dom_sf"/>
</dbReference>
<dbReference type="InterPro" id="IPR001509">
    <property type="entry name" value="Epimerase_deHydtase"/>
</dbReference>
<sequence length="147" mass="16557">MVVVIFLFRVFYMIIRIPELIRRGHQVTLLDNLYTGSFSHHSSLFACCKIVEDSVTNAEVVDQLISNADGVFHLAAILGVRTTMTRPVELIDTNLQGTRNVLNSAEKYGVKVVFASTSEVYGKGQPPFTEESDRLYGFTRLLSRLRD</sequence>
<dbReference type="EMBL" id="CP033464">
    <property type="protein sequence ID" value="QDX94448.1"/>
    <property type="molecule type" value="Genomic_DNA"/>
</dbReference>
<protein>
    <submittedName>
        <fullName evidence="5">NAD-dependent epimerase/dehydratase family protein</fullName>
    </submittedName>
</protein>
<gene>
    <name evidence="5" type="ORF">EEL30_20475</name>
</gene>
<keyword evidence="2" id="KW-0210">Decarboxylase</keyword>
<proteinExistence type="predicted"/>
<dbReference type="Pfam" id="PF01370">
    <property type="entry name" value="Epimerase"/>
    <property type="match status" value="1"/>
</dbReference>
<evidence type="ECO:0000256" key="4">
    <source>
        <dbReference type="ARBA" id="ARBA00023239"/>
    </source>
</evidence>